<evidence type="ECO:0000313" key="3">
    <source>
        <dbReference type="Proteomes" id="UP000010297"/>
    </source>
</evidence>
<reference evidence="2 3" key="1">
    <citation type="submission" date="2012-02" db="EMBL/GenBank/DDBJ databases">
        <title>Whole genome shotgun sequence of Escherichia hermannii NBRC 105704.</title>
        <authorList>
            <person name="Yoshida I."/>
            <person name="Hosoyama A."/>
            <person name="Tsuchikane K."/>
            <person name="Katsumata H."/>
            <person name="Yamazaki S."/>
            <person name="Fujita N."/>
        </authorList>
    </citation>
    <scope>NUCLEOTIDE SEQUENCE [LARGE SCALE GENOMIC DNA]</scope>
    <source>
        <strain evidence="2 3">NBRC 105704</strain>
    </source>
</reference>
<organism evidence="2 3">
    <name type="scientific">Atlantibacter hermannii NBRC 105704</name>
    <dbReference type="NCBI Taxonomy" id="1115512"/>
    <lineage>
        <taxon>Bacteria</taxon>
        <taxon>Pseudomonadati</taxon>
        <taxon>Pseudomonadota</taxon>
        <taxon>Gammaproteobacteria</taxon>
        <taxon>Enterobacterales</taxon>
        <taxon>Enterobacteriaceae</taxon>
        <taxon>Atlantibacter</taxon>
    </lineage>
</organism>
<evidence type="ECO:0000313" key="2">
    <source>
        <dbReference type="EMBL" id="GAB53176.1"/>
    </source>
</evidence>
<dbReference type="Proteomes" id="UP000010297">
    <property type="component" value="Unassembled WGS sequence"/>
</dbReference>
<protein>
    <recommendedName>
        <fullName evidence="4">DUF4156 domain-containing protein</fullName>
    </recommendedName>
</protein>
<comment type="caution">
    <text evidence="2">The sequence shown here is derived from an EMBL/GenBank/DDBJ whole genome shotgun (WGS) entry which is preliminary data.</text>
</comment>
<proteinExistence type="predicted"/>
<dbReference type="PROSITE" id="PS51257">
    <property type="entry name" value="PROKAR_LIPOPROTEIN"/>
    <property type="match status" value="1"/>
</dbReference>
<keyword evidence="3" id="KW-1185">Reference proteome</keyword>
<evidence type="ECO:0000256" key="1">
    <source>
        <dbReference type="SAM" id="SignalP"/>
    </source>
</evidence>
<sequence>MLYAAQKSTWGVIMKKIIIALSIVSLAGCATVDSQADRVGIIKGNSAFSSQCQFIGNVVSHRNPLAFLDTDEYQQQVKNDLQMEALKLGADSVVVQTIDQRGGTGSALKCAKTG</sequence>
<feature type="chain" id="PRO_5003600275" description="DUF4156 domain-containing protein" evidence="1">
    <location>
        <begin position="28"/>
        <end position="114"/>
    </location>
</feature>
<accession>H5V5B8</accession>
<keyword evidence="1" id="KW-0732">Signal</keyword>
<dbReference type="AlphaFoldDB" id="H5V5B8"/>
<dbReference type="EMBL" id="BAFF01000012">
    <property type="protein sequence ID" value="GAB53176.1"/>
    <property type="molecule type" value="Genomic_DNA"/>
</dbReference>
<evidence type="ECO:0008006" key="4">
    <source>
        <dbReference type="Google" id="ProtNLM"/>
    </source>
</evidence>
<gene>
    <name evidence="2" type="ORF">EH105704_12_00630</name>
</gene>
<name>H5V5B8_ATLHE</name>
<feature type="signal peptide" evidence="1">
    <location>
        <begin position="1"/>
        <end position="27"/>
    </location>
</feature>